<reference evidence="6" key="1">
    <citation type="journal article" date="2014" name="Front. Microbiol.">
        <title>High frequency of phylogenetically diverse reductive dehalogenase-homologous genes in deep subseafloor sedimentary metagenomes.</title>
        <authorList>
            <person name="Kawai M."/>
            <person name="Futagami T."/>
            <person name="Toyoda A."/>
            <person name="Takaki Y."/>
            <person name="Nishi S."/>
            <person name="Hori S."/>
            <person name="Arai W."/>
            <person name="Tsubouchi T."/>
            <person name="Morono Y."/>
            <person name="Uchiyama I."/>
            <person name="Ito T."/>
            <person name="Fujiyama A."/>
            <person name="Inagaki F."/>
            <person name="Takami H."/>
        </authorList>
    </citation>
    <scope>NUCLEOTIDE SEQUENCE</scope>
    <source>
        <strain evidence="6">Expedition CK06-06</strain>
    </source>
</reference>
<dbReference type="GO" id="GO:0006412">
    <property type="term" value="P:translation"/>
    <property type="evidence" value="ECO:0007669"/>
    <property type="project" value="UniProtKB-KW"/>
</dbReference>
<evidence type="ECO:0000256" key="1">
    <source>
        <dbReference type="ARBA" id="ARBA00022598"/>
    </source>
</evidence>
<gene>
    <name evidence="6" type="ORF">S06H3_06951</name>
</gene>
<dbReference type="AlphaFoldDB" id="X1JP48"/>
<keyword evidence="1" id="KW-0436">Ligase</keyword>
<dbReference type="InterPro" id="IPR003789">
    <property type="entry name" value="Asn/Gln_tRNA_amidoTrase-B-like"/>
</dbReference>
<evidence type="ECO:0000256" key="3">
    <source>
        <dbReference type="ARBA" id="ARBA00022840"/>
    </source>
</evidence>
<comment type="caution">
    <text evidence="6">The sequence shown here is derived from an EMBL/GenBank/DDBJ whole genome shotgun (WGS) entry which is preliminary data.</text>
</comment>
<feature type="domain" description="Asn/Gln amidotransferase" evidence="5">
    <location>
        <begin position="4"/>
        <end position="119"/>
    </location>
</feature>
<dbReference type="EMBL" id="BARV01002763">
    <property type="protein sequence ID" value="GAH95847.1"/>
    <property type="molecule type" value="Genomic_DNA"/>
</dbReference>
<evidence type="ECO:0000313" key="6">
    <source>
        <dbReference type="EMBL" id="GAH95847.1"/>
    </source>
</evidence>
<evidence type="ECO:0000256" key="2">
    <source>
        <dbReference type="ARBA" id="ARBA00022741"/>
    </source>
</evidence>
<evidence type="ECO:0000256" key="4">
    <source>
        <dbReference type="ARBA" id="ARBA00022917"/>
    </source>
</evidence>
<proteinExistence type="predicted"/>
<evidence type="ECO:0000259" key="5">
    <source>
        <dbReference type="Pfam" id="PF02637"/>
    </source>
</evidence>
<keyword evidence="3" id="KW-0067">ATP-binding</keyword>
<dbReference type="GO" id="GO:0005524">
    <property type="term" value="F:ATP binding"/>
    <property type="evidence" value="ECO:0007669"/>
    <property type="project" value="UniProtKB-KW"/>
</dbReference>
<organism evidence="6">
    <name type="scientific">marine sediment metagenome</name>
    <dbReference type="NCBI Taxonomy" id="412755"/>
    <lineage>
        <taxon>unclassified sequences</taxon>
        <taxon>metagenomes</taxon>
        <taxon>ecological metagenomes</taxon>
    </lineage>
</organism>
<sequence length="127" mass="14870">MSILKSIKHDGDNTDKISNDQLIKLFEIYKKRMFDRELIPEILIDLIKDKPLSKIIEELSLKKSDDNKIRATIQQVVKEYSTTIKNREKKLDFLIGRIKNKMSSHVSGKKILQLLNENIGRRGNNYE</sequence>
<keyword evidence="2" id="KW-0547">Nucleotide-binding</keyword>
<dbReference type="Pfam" id="PF02637">
    <property type="entry name" value="GatB_Yqey"/>
    <property type="match status" value="1"/>
</dbReference>
<keyword evidence="4" id="KW-0648">Protein biosynthesis</keyword>
<accession>X1JP48</accession>
<dbReference type="GO" id="GO:0016884">
    <property type="term" value="F:carbon-nitrogen ligase activity, with glutamine as amido-N-donor"/>
    <property type="evidence" value="ECO:0007669"/>
    <property type="project" value="InterPro"/>
</dbReference>
<protein>
    <recommendedName>
        <fullName evidence="5">Asn/Gln amidotransferase domain-containing protein</fullName>
    </recommendedName>
</protein>
<name>X1JP48_9ZZZZ</name>
<dbReference type="SUPFAM" id="SSF89095">
    <property type="entry name" value="GatB/YqeY motif"/>
    <property type="match status" value="1"/>
</dbReference>
<dbReference type="InterPro" id="IPR018027">
    <property type="entry name" value="Asn/Gln_amidotransferase"/>
</dbReference>